<protein>
    <recommendedName>
        <fullName evidence="8">trypsin</fullName>
        <ecNumber evidence="8">3.4.21.4</ecNumber>
    </recommendedName>
</protein>
<dbReference type="EC" id="3.4.21.4" evidence="8"/>
<evidence type="ECO:0000313" key="11">
    <source>
        <dbReference type="EMBL" id="CAG9579618.1"/>
    </source>
</evidence>
<evidence type="ECO:0000256" key="3">
    <source>
        <dbReference type="ARBA" id="ARBA00022670"/>
    </source>
</evidence>
<dbReference type="InterPro" id="IPR001254">
    <property type="entry name" value="Trypsin_dom"/>
</dbReference>
<dbReference type="PANTHER" id="PTHR24252">
    <property type="entry name" value="ACROSIN-RELATED"/>
    <property type="match status" value="1"/>
</dbReference>
<evidence type="ECO:0000256" key="6">
    <source>
        <dbReference type="ARBA" id="ARBA00023157"/>
    </source>
</evidence>
<dbReference type="EMBL" id="CAKASE010000079">
    <property type="protein sequence ID" value="CAG9579618.1"/>
    <property type="molecule type" value="Genomic_DNA"/>
</dbReference>
<name>A0A8J2R733_9NEOP</name>
<evidence type="ECO:0000313" key="12">
    <source>
        <dbReference type="Proteomes" id="UP000789524"/>
    </source>
</evidence>
<evidence type="ECO:0000256" key="5">
    <source>
        <dbReference type="ARBA" id="ARBA00022825"/>
    </source>
</evidence>
<dbReference type="InterPro" id="IPR001314">
    <property type="entry name" value="Peptidase_S1A"/>
</dbReference>
<dbReference type="InterPro" id="IPR009003">
    <property type="entry name" value="Peptidase_S1_PA"/>
</dbReference>
<evidence type="ECO:0000256" key="4">
    <source>
        <dbReference type="ARBA" id="ARBA00022801"/>
    </source>
</evidence>
<proteinExistence type="predicted"/>
<dbReference type="PROSITE" id="PS00134">
    <property type="entry name" value="TRYPSIN_HIS"/>
    <property type="match status" value="1"/>
</dbReference>
<keyword evidence="4 9" id="KW-0378">Hydrolase</keyword>
<sequence>MTVALGPYQRRPRPIIAGPASHLNSRQNFDTDGMLRSLLLLAVLATASACKPCKSLGEGSCPSLPPPLATPLLTCSCGVARGARVVGGGPVTAGEFPWLAAVKRDGKLICGATVVARDHLITATHCVYEVEASRLTVLVGEYNVNKSRSEGYRVSHVIQHPDFNRYTYDNDIAVLRLAEALPDHLYRPACLPDDEDALAGVDAIVSGWGSTVEKGPPSDIPMKAEVQIWSQEACTGAGYGRRKVTPRMLCANAPDRDSCTGDSGGPLLMTQPHYTVVGIVSWGRGCARQGYPGVYARVNHFMPWLRVALRHACTCTPPNIYKK</sequence>
<dbReference type="InterPro" id="IPR043504">
    <property type="entry name" value="Peptidase_S1_PA_chymotrypsin"/>
</dbReference>
<dbReference type="OrthoDB" id="93664at2759"/>
<feature type="domain" description="Peptidase S1" evidence="10">
    <location>
        <begin position="85"/>
        <end position="310"/>
    </location>
</feature>
<evidence type="ECO:0000259" key="10">
    <source>
        <dbReference type="PROSITE" id="PS50240"/>
    </source>
</evidence>
<evidence type="ECO:0000256" key="7">
    <source>
        <dbReference type="ARBA" id="ARBA00036320"/>
    </source>
</evidence>
<dbReference type="PRINTS" id="PR00722">
    <property type="entry name" value="CHYMOTRYPSIN"/>
</dbReference>
<keyword evidence="3 9" id="KW-0645">Protease</keyword>
<comment type="subcellular location">
    <subcellularLocation>
        <location evidence="1">Secreted</location>
    </subcellularLocation>
</comment>
<evidence type="ECO:0000256" key="1">
    <source>
        <dbReference type="ARBA" id="ARBA00004613"/>
    </source>
</evidence>
<dbReference type="InterPro" id="IPR033116">
    <property type="entry name" value="TRYPSIN_SER"/>
</dbReference>
<evidence type="ECO:0000256" key="9">
    <source>
        <dbReference type="RuleBase" id="RU363034"/>
    </source>
</evidence>
<evidence type="ECO:0000256" key="8">
    <source>
        <dbReference type="ARBA" id="ARBA00038868"/>
    </source>
</evidence>
<dbReference type="CDD" id="cd00190">
    <property type="entry name" value="Tryp_SPc"/>
    <property type="match status" value="1"/>
</dbReference>
<dbReference type="InterPro" id="IPR018114">
    <property type="entry name" value="TRYPSIN_HIS"/>
</dbReference>
<dbReference type="GO" id="GO:0016485">
    <property type="term" value="P:protein processing"/>
    <property type="evidence" value="ECO:0007669"/>
    <property type="project" value="UniProtKB-ARBA"/>
</dbReference>
<keyword evidence="5 9" id="KW-0720">Serine protease</keyword>
<keyword evidence="6" id="KW-1015">Disulfide bond</keyword>
<dbReference type="PROSITE" id="PS50240">
    <property type="entry name" value="TRYPSIN_DOM"/>
    <property type="match status" value="1"/>
</dbReference>
<comment type="catalytic activity">
    <reaction evidence="7">
        <text>Preferential cleavage: Arg-|-Xaa, Lys-|-Xaa.</text>
        <dbReference type="EC" id="3.4.21.4"/>
    </reaction>
</comment>
<evidence type="ECO:0000256" key="2">
    <source>
        <dbReference type="ARBA" id="ARBA00022525"/>
    </source>
</evidence>
<dbReference type="GO" id="GO:0005576">
    <property type="term" value="C:extracellular region"/>
    <property type="evidence" value="ECO:0007669"/>
    <property type="project" value="UniProtKB-SubCell"/>
</dbReference>
<organism evidence="11 12">
    <name type="scientific">Danaus chrysippus</name>
    <name type="common">African queen</name>
    <dbReference type="NCBI Taxonomy" id="151541"/>
    <lineage>
        <taxon>Eukaryota</taxon>
        <taxon>Metazoa</taxon>
        <taxon>Ecdysozoa</taxon>
        <taxon>Arthropoda</taxon>
        <taxon>Hexapoda</taxon>
        <taxon>Insecta</taxon>
        <taxon>Pterygota</taxon>
        <taxon>Neoptera</taxon>
        <taxon>Endopterygota</taxon>
        <taxon>Lepidoptera</taxon>
        <taxon>Glossata</taxon>
        <taxon>Ditrysia</taxon>
        <taxon>Papilionoidea</taxon>
        <taxon>Nymphalidae</taxon>
        <taxon>Danainae</taxon>
        <taxon>Danaini</taxon>
        <taxon>Danaina</taxon>
        <taxon>Danaus</taxon>
        <taxon>Anosia</taxon>
    </lineage>
</organism>
<comment type="caution">
    <text evidence="11">The sequence shown here is derived from an EMBL/GenBank/DDBJ whole genome shotgun (WGS) entry which is preliminary data.</text>
</comment>
<dbReference type="GO" id="GO:0004252">
    <property type="term" value="F:serine-type endopeptidase activity"/>
    <property type="evidence" value="ECO:0007669"/>
    <property type="project" value="UniProtKB-EC"/>
</dbReference>
<dbReference type="Gene3D" id="2.40.10.10">
    <property type="entry name" value="Trypsin-like serine proteases"/>
    <property type="match status" value="1"/>
</dbReference>
<dbReference type="Proteomes" id="UP000789524">
    <property type="component" value="Unassembled WGS sequence"/>
</dbReference>
<dbReference type="SUPFAM" id="SSF50494">
    <property type="entry name" value="Trypsin-like serine proteases"/>
    <property type="match status" value="1"/>
</dbReference>
<dbReference type="PANTHER" id="PTHR24252:SF10">
    <property type="entry name" value="SERINE PROTEASE 56"/>
    <property type="match status" value="1"/>
</dbReference>
<accession>A0A8J2R733</accession>
<dbReference type="Pfam" id="PF00089">
    <property type="entry name" value="Trypsin"/>
    <property type="match status" value="1"/>
</dbReference>
<dbReference type="AlphaFoldDB" id="A0A8J2R733"/>
<keyword evidence="2" id="KW-0964">Secreted</keyword>
<dbReference type="PROSITE" id="PS00135">
    <property type="entry name" value="TRYPSIN_SER"/>
    <property type="match status" value="1"/>
</dbReference>
<gene>
    <name evidence="11" type="ORF">DCHRY22_LOCUS13215</name>
</gene>
<dbReference type="FunFam" id="2.40.10.10:FF:000047">
    <property type="entry name" value="Trypsin eta"/>
    <property type="match status" value="1"/>
</dbReference>
<reference evidence="11" key="1">
    <citation type="submission" date="2021-09" db="EMBL/GenBank/DDBJ databases">
        <authorList>
            <person name="Martin H S."/>
        </authorList>
    </citation>
    <scope>NUCLEOTIDE SEQUENCE</scope>
</reference>
<keyword evidence="12" id="KW-1185">Reference proteome</keyword>
<dbReference type="SMART" id="SM00020">
    <property type="entry name" value="Tryp_SPc"/>
    <property type="match status" value="1"/>
</dbReference>